<sequence length="235" mass="23435">MARLLRSIAAVAVVVAVVLVIPAAAQGGATPAADGDAPPYRNHTVGGADGWFFDTKTNSSSGNYSSWAAGDTFYLGDYLIFKTNANSSVASTTNATTYALCDASDDDSSATTIYGAGANAAGTIAVPLTDEGTNYFFSNADSGAQCEQGMRFEIKVQHGQGLPPSLKHPPPAPKERVLAPPPAGTAFSGTGGVEPGDGAGDNGGEGRSGACRVAAAGGRSFGVALGVAVAVFVAV</sequence>
<evidence type="ECO:0000256" key="1">
    <source>
        <dbReference type="SAM" id="MobiDB-lite"/>
    </source>
</evidence>
<dbReference type="Gene3D" id="2.60.40.420">
    <property type="entry name" value="Cupredoxins - blue copper proteins"/>
    <property type="match status" value="1"/>
</dbReference>
<reference evidence="4" key="2">
    <citation type="journal article" date="2015" name="Data Brief">
        <title>Shoot transcriptome of the giant reed, Arundo donax.</title>
        <authorList>
            <person name="Barrero R.A."/>
            <person name="Guerrero F.D."/>
            <person name="Moolhuijzen P."/>
            <person name="Goolsby J.A."/>
            <person name="Tidwell J."/>
            <person name="Bellgard S.E."/>
            <person name="Bellgard M.I."/>
        </authorList>
    </citation>
    <scope>NUCLEOTIDE SEQUENCE</scope>
    <source>
        <tissue evidence="4">Shoot tissue taken approximately 20 cm above the soil surface</tissue>
    </source>
</reference>
<feature type="region of interest" description="Disordered" evidence="1">
    <location>
        <begin position="160"/>
        <end position="208"/>
    </location>
</feature>
<dbReference type="SUPFAM" id="SSF49503">
    <property type="entry name" value="Cupredoxins"/>
    <property type="match status" value="1"/>
</dbReference>
<dbReference type="PANTHER" id="PTHR33021">
    <property type="entry name" value="BLUE COPPER PROTEIN"/>
    <property type="match status" value="1"/>
</dbReference>
<dbReference type="AlphaFoldDB" id="A0A0A8Y3E6"/>
<dbReference type="PROSITE" id="PS51485">
    <property type="entry name" value="PHYTOCYANIN"/>
    <property type="match status" value="1"/>
</dbReference>
<accession>A0A0A8Y3E6</accession>
<dbReference type="GO" id="GO:0009055">
    <property type="term" value="F:electron transfer activity"/>
    <property type="evidence" value="ECO:0007669"/>
    <property type="project" value="InterPro"/>
</dbReference>
<reference evidence="4" key="1">
    <citation type="submission" date="2014-09" db="EMBL/GenBank/DDBJ databases">
        <authorList>
            <person name="Magalhaes I.L.F."/>
            <person name="Oliveira U."/>
            <person name="Santos F.R."/>
            <person name="Vidigal T.H.D.A."/>
            <person name="Brescovit A.D."/>
            <person name="Santos A.J."/>
        </authorList>
    </citation>
    <scope>NUCLEOTIDE SEQUENCE</scope>
    <source>
        <tissue evidence="4">Shoot tissue taken approximately 20 cm above the soil surface</tissue>
    </source>
</reference>
<proteinExistence type="predicted"/>
<keyword evidence="2" id="KW-0732">Signal</keyword>
<evidence type="ECO:0000259" key="3">
    <source>
        <dbReference type="PROSITE" id="PS51485"/>
    </source>
</evidence>
<evidence type="ECO:0000313" key="4">
    <source>
        <dbReference type="EMBL" id="JAD18302.1"/>
    </source>
</evidence>
<dbReference type="EMBL" id="GBRH01279593">
    <property type="protein sequence ID" value="JAD18302.1"/>
    <property type="molecule type" value="Transcribed_RNA"/>
</dbReference>
<dbReference type="CDD" id="cd04216">
    <property type="entry name" value="Phytocyanin"/>
    <property type="match status" value="1"/>
</dbReference>
<dbReference type="Pfam" id="PF02298">
    <property type="entry name" value="Cu_bind_like"/>
    <property type="match status" value="1"/>
</dbReference>
<name>A0A0A8Y3E6_ARUDO</name>
<organism evidence="4">
    <name type="scientific">Arundo donax</name>
    <name type="common">Giant reed</name>
    <name type="synonym">Donax arundinaceus</name>
    <dbReference type="NCBI Taxonomy" id="35708"/>
    <lineage>
        <taxon>Eukaryota</taxon>
        <taxon>Viridiplantae</taxon>
        <taxon>Streptophyta</taxon>
        <taxon>Embryophyta</taxon>
        <taxon>Tracheophyta</taxon>
        <taxon>Spermatophyta</taxon>
        <taxon>Magnoliopsida</taxon>
        <taxon>Liliopsida</taxon>
        <taxon>Poales</taxon>
        <taxon>Poaceae</taxon>
        <taxon>PACMAD clade</taxon>
        <taxon>Arundinoideae</taxon>
        <taxon>Arundineae</taxon>
        <taxon>Arundo</taxon>
    </lineage>
</organism>
<dbReference type="PANTHER" id="PTHR33021:SF213">
    <property type="entry name" value="OS12G0454600 PROTEIN"/>
    <property type="match status" value="1"/>
</dbReference>
<dbReference type="InterPro" id="IPR039391">
    <property type="entry name" value="Phytocyanin-like"/>
</dbReference>
<evidence type="ECO:0000256" key="2">
    <source>
        <dbReference type="SAM" id="SignalP"/>
    </source>
</evidence>
<dbReference type="FunFam" id="2.60.40.420:FF:000048">
    <property type="entry name" value="Early nodulin-like protein 18"/>
    <property type="match status" value="1"/>
</dbReference>
<protein>
    <recommendedName>
        <fullName evidence="3">Phytocyanin domain-containing protein</fullName>
    </recommendedName>
</protein>
<dbReference type="GO" id="GO:0005886">
    <property type="term" value="C:plasma membrane"/>
    <property type="evidence" value="ECO:0007669"/>
    <property type="project" value="TreeGrafter"/>
</dbReference>
<feature type="domain" description="Phytocyanin" evidence="3">
    <location>
        <begin position="41"/>
        <end position="158"/>
    </location>
</feature>
<feature type="compositionally biased region" description="Gly residues" evidence="1">
    <location>
        <begin position="189"/>
        <end position="207"/>
    </location>
</feature>
<dbReference type="InterPro" id="IPR003245">
    <property type="entry name" value="Phytocyanin_dom"/>
</dbReference>
<dbReference type="InterPro" id="IPR008972">
    <property type="entry name" value="Cupredoxin"/>
</dbReference>
<feature type="signal peptide" evidence="2">
    <location>
        <begin position="1"/>
        <end position="25"/>
    </location>
</feature>
<feature type="chain" id="PRO_5002042041" description="Phytocyanin domain-containing protein" evidence="2">
    <location>
        <begin position="26"/>
        <end position="235"/>
    </location>
</feature>